<evidence type="ECO:0000256" key="1">
    <source>
        <dbReference type="SAM" id="Phobius"/>
    </source>
</evidence>
<proteinExistence type="predicted"/>
<evidence type="ECO:0000313" key="2">
    <source>
        <dbReference type="EMBL" id="KAJ8901780.1"/>
    </source>
</evidence>
<comment type="caution">
    <text evidence="2">The sequence shown here is derived from an EMBL/GenBank/DDBJ whole genome shotgun (WGS) entry which is preliminary data.</text>
</comment>
<protein>
    <recommendedName>
        <fullName evidence="4">AB hydrolase-1 domain-containing protein</fullName>
    </recommendedName>
</protein>
<dbReference type="SUPFAM" id="SSF53474">
    <property type="entry name" value="alpha/beta-Hydrolases"/>
    <property type="match status" value="1"/>
</dbReference>
<feature type="transmembrane region" description="Helical" evidence="1">
    <location>
        <begin position="15"/>
        <end position="38"/>
    </location>
</feature>
<dbReference type="EMBL" id="JAMWBK010000010">
    <property type="protein sequence ID" value="KAJ8901780.1"/>
    <property type="molecule type" value="Genomic_DNA"/>
</dbReference>
<organism evidence="2 3">
    <name type="scientific">Rhodosorus marinus</name>
    <dbReference type="NCBI Taxonomy" id="101924"/>
    <lineage>
        <taxon>Eukaryota</taxon>
        <taxon>Rhodophyta</taxon>
        <taxon>Stylonematophyceae</taxon>
        <taxon>Stylonematales</taxon>
        <taxon>Stylonemataceae</taxon>
        <taxon>Rhodosorus</taxon>
    </lineage>
</organism>
<name>A0AAV8UH05_9RHOD</name>
<gene>
    <name evidence="2" type="ORF">NDN08_003986</name>
</gene>
<dbReference type="Gene3D" id="3.40.50.1820">
    <property type="entry name" value="alpha/beta hydrolase"/>
    <property type="match status" value="2"/>
</dbReference>
<keyword evidence="1" id="KW-0812">Transmembrane</keyword>
<reference evidence="2 3" key="1">
    <citation type="journal article" date="2023" name="Nat. Commun.">
        <title>Origin of minicircular mitochondrial genomes in red algae.</title>
        <authorList>
            <person name="Lee Y."/>
            <person name="Cho C.H."/>
            <person name="Lee Y.M."/>
            <person name="Park S.I."/>
            <person name="Yang J.H."/>
            <person name="West J.A."/>
            <person name="Bhattacharya D."/>
            <person name="Yoon H.S."/>
        </authorList>
    </citation>
    <scope>NUCLEOTIDE SEQUENCE [LARGE SCALE GENOMIC DNA]</scope>
    <source>
        <strain evidence="2 3">CCMP1338</strain>
        <tissue evidence="2">Whole cell</tissue>
    </source>
</reference>
<sequence>MLCDPFGKDKVKKEFYGLVAISLILSISALSYIAGLLVSMAGSEPLFLNHTTEKFQGDLQSHQLDFQYGKVHYLSHRRSDSKVHLFALHGPNMTTQSASHWIPNCALFDRMGNFHILDLPGFGESPIDRGLQSVPSTVSAHALHRTMEEEGVLSDPNIRIVFMARSWGAEVVMMLFRRYPEVLDLRIQLVLISPTPNLKLIAPFIKDKIRAISGLIVWGERDKVIPSSFSRVLTRFLPKFDLYILKGVSSHQPETDFPGTFARIVSEWWEKQVEKGIPTHSSSA</sequence>
<dbReference type="AlphaFoldDB" id="A0AAV8UH05"/>
<keyword evidence="1" id="KW-0472">Membrane</keyword>
<dbReference type="InterPro" id="IPR029058">
    <property type="entry name" value="AB_hydrolase_fold"/>
</dbReference>
<accession>A0AAV8UH05</accession>
<keyword evidence="3" id="KW-1185">Reference proteome</keyword>
<keyword evidence="1" id="KW-1133">Transmembrane helix</keyword>
<dbReference type="Proteomes" id="UP001157974">
    <property type="component" value="Unassembled WGS sequence"/>
</dbReference>
<evidence type="ECO:0008006" key="4">
    <source>
        <dbReference type="Google" id="ProtNLM"/>
    </source>
</evidence>
<evidence type="ECO:0000313" key="3">
    <source>
        <dbReference type="Proteomes" id="UP001157974"/>
    </source>
</evidence>